<feature type="region of interest" description="Disordered" evidence="1">
    <location>
        <begin position="40"/>
        <end position="61"/>
    </location>
</feature>
<sequence length="453" mass="50653">MPCLSGQSFDQEDESKAVFDMDSGITSIQGNIQYSPGVQVNQAASPASRSDRLDEVTTPAAAKPASRSLKSLINSLRHKLRTLVFIENDSDRQTLLDNLRNQYKSQNQKNVFYISSPAQLEDQRLVHTLISENGSIRKETGRLYKQEPVTVVLDLTTMTAGQIAGLNELLAVPSKFRGKPIGKNIRIVALMDDSTGRMVGPDCWRRLKRFNLKSVPVTPSPATDNNALLQSKIPVLSEGNSYHEESVIECFDNDDFQEKLFGGFAPDEKGEVRYIDGIMATVKENRQLVIKDAPWDNPALTEKLSEALRCGGYEANGQWISLPPSLKLFRVNSSHECMEAELKALTGEYIPNSTYALIDKSKIELLHNKTVLDDNGNVISYNPLEELAKGCKQLIIRDNLPDNTLRLLLKQFKTINKDIVLVDDRQKKLTPKKIIPFTARGRSQLAQVCMFEV</sequence>
<dbReference type="RefSeq" id="WP_034873246.1">
    <property type="nucleotide sequence ID" value="NZ_JOKG01000001.1"/>
</dbReference>
<accession>A0A081NC09</accession>
<dbReference type="eggNOG" id="COG2256">
    <property type="taxonomic scope" value="Bacteria"/>
</dbReference>
<evidence type="ECO:0000313" key="2">
    <source>
        <dbReference type="EMBL" id="KEQ15982.1"/>
    </source>
</evidence>
<dbReference type="EMBL" id="JOKG01000001">
    <property type="protein sequence ID" value="KEQ15982.1"/>
    <property type="molecule type" value="Genomic_DNA"/>
</dbReference>
<keyword evidence="3" id="KW-1185">Reference proteome</keyword>
<reference evidence="2 3" key="1">
    <citation type="submission" date="2014-06" db="EMBL/GenBank/DDBJ databases">
        <title>Whole Genome Sequences of Three Symbiotic Endozoicomonas Bacteria.</title>
        <authorList>
            <person name="Neave M.J."/>
            <person name="Apprill A."/>
            <person name="Voolstra C.R."/>
        </authorList>
    </citation>
    <scope>NUCLEOTIDE SEQUENCE [LARGE SCALE GENOMIC DNA]</scope>
    <source>
        <strain evidence="2 3">LMG 24815</strain>
    </source>
</reference>
<dbReference type="AlphaFoldDB" id="A0A081NC09"/>
<evidence type="ECO:0000256" key="1">
    <source>
        <dbReference type="SAM" id="MobiDB-lite"/>
    </source>
</evidence>
<comment type="caution">
    <text evidence="2">The sequence shown here is derived from an EMBL/GenBank/DDBJ whole genome shotgun (WGS) entry which is preliminary data.</text>
</comment>
<dbReference type="Proteomes" id="UP000028006">
    <property type="component" value="Unassembled WGS sequence"/>
</dbReference>
<organism evidence="2 3">
    <name type="scientific">Endozoicomonas montiporae</name>
    <dbReference type="NCBI Taxonomy" id="1027273"/>
    <lineage>
        <taxon>Bacteria</taxon>
        <taxon>Pseudomonadati</taxon>
        <taxon>Pseudomonadota</taxon>
        <taxon>Gammaproteobacteria</taxon>
        <taxon>Oceanospirillales</taxon>
        <taxon>Endozoicomonadaceae</taxon>
        <taxon>Endozoicomonas</taxon>
    </lineage>
</organism>
<proteinExistence type="predicted"/>
<name>A0A081NC09_9GAMM</name>
<gene>
    <name evidence="2" type="ORF">GZ77_05750</name>
</gene>
<protein>
    <submittedName>
        <fullName evidence="2">Uncharacterized protein</fullName>
    </submittedName>
</protein>
<evidence type="ECO:0000313" key="3">
    <source>
        <dbReference type="Proteomes" id="UP000028006"/>
    </source>
</evidence>